<evidence type="ECO:0000259" key="2">
    <source>
        <dbReference type="Pfam" id="PF26593"/>
    </source>
</evidence>
<dbReference type="EMBL" id="MHKE01000004">
    <property type="protein sequence ID" value="OGY84823.1"/>
    <property type="molecule type" value="Genomic_DNA"/>
</dbReference>
<comment type="caution">
    <text evidence="3">The sequence shown here is derived from an EMBL/GenBank/DDBJ whole genome shotgun (WGS) entry which is preliminary data.</text>
</comment>
<gene>
    <name evidence="3" type="ORF">A2898_03860</name>
</gene>
<evidence type="ECO:0000313" key="4">
    <source>
        <dbReference type="Proteomes" id="UP000179164"/>
    </source>
</evidence>
<protein>
    <recommendedName>
        <fullName evidence="2">TraC-like domain-containing protein</fullName>
    </recommendedName>
</protein>
<feature type="domain" description="TraC-like" evidence="2">
    <location>
        <begin position="26"/>
        <end position="160"/>
    </location>
</feature>
<dbReference type="Proteomes" id="UP000179164">
    <property type="component" value="Unassembled WGS sequence"/>
</dbReference>
<sequence>MAKQQKVKTRLAPPTQQFLDILEIRDGVVIMKDGTIRSIILASSINFALKSEEEQNAVIAAYVQFLNSLDFTLEIVIQSRRLNIDEYLERLKTLEKQQTNELLKMQTAEYRQYITELVELSEIMSKRFYVVVPYAPGKLSTRGFFTRLRDALSPTSVIHIKQKKFEEYKDELGKRVDFVIDGLSSIGIKAVPLDTQSLIELFYQTYNPETASQQELRPISDLRIEES</sequence>
<dbReference type="STRING" id="1798543.A2898_03860"/>
<dbReference type="InterPro" id="IPR058596">
    <property type="entry name" value="TraC-like_dom"/>
</dbReference>
<accession>A0A1G2B6J9</accession>
<reference evidence="3 4" key="1">
    <citation type="journal article" date="2016" name="Nat. Commun.">
        <title>Thousands of microbial genomes shed light on interconnected biogeochemical processes in an aquifer system.</title>
        <authorList>
            <person name="Anantharaman K."/>
            <person name="Brown C.T."/>
            <person name="Hug L.A."/>
            <person name="Sharon I."/>
            <person name="Castelle C.J."/>
            <person name="Probst A.J."/>
            <person name="Thomas B.C."/>
            <person name="Singh A."/>
            <person name="Wilkins M.J."/>
            <person name="Karaoz U."/>
            <person name="Brodie E.L."/>
            <person name="Williams K.H."/>
            <person name="Hubbard S.S."/>
            <person name="Banfield J.F."/>
        </authorList>
    </citation>
    <scope>NUCLEOTIDE SEQUENCE [LARGE SCALE GENOMIC DNA]</scope>
</reference>
<proteinExistence type="predicted"/>
<evidence type="ECO:0000313" key="3">
    <source>
        <dbReference type="EMBL" id="OGY84823.1"/>
    </source>
</evidence>
<dbReference type="Pfam" id="PF26593">
    <property type="entry name" value="TraC-like"/>
    <property type="match status" value="1"/>
</dbReference>
<feature type="coiled-coil region" evidence="1">
    <location>
        <begin position="77"/>
        <end position="104"/>
    </location>
</feature>
<evidence type="ECO:0000256" key="1">
    <source>
        <dbReference type="SAM" id="Coils"/>
    </source>
</evidence>
<name>A0A1G2B6J9_9BACT</name>
<keyword evidence="1" id="KW-0175">Coiled coil</keyword>
<organism evidence="3 4">
    <name type="scientific">Candidatus Kerfeldbacteria bacterium RIFCSPLOWO2_01_FULL_48_11</name>
    <dbReference type="NCBI Taxonomy" id="1798543"/>
    <lineage>
        <taxon>Bacteria</taxon>
        <taxon>Candidatus Kerfeldiibacteriota</taxon>
    </lineage>
</organism>
<dbReference type="AlphaFoldDB" id="A0A1G2B6J9"/>